<evidence type="ECO:0000313" key="3">
    <source>
        <dbReference type="Proteomes" id="UP000276301"/>
    </source>
</evidence>
<dbReference type="Proteomes" id="UP000276301">
    <property type="component" value="Unassembled WGS sequence"/>
</dbReference>
<dbReference type="InterPro" id="IPR004038">
    <property type="entry name" value="Ribosomal_eL8/eL30/eS12/Gad45"/>
</dbReference>
<keyword evidence="2" id="KW-0689">Ribosomal protein</keyword>
<evidence type="ECO:0000259" key="1">
    <source>
        <dbReference type="Pfam" id="PF01248"/>
    </source>
</evidence>
<gene>
    <name evidence="2" type="ORF">D4A47_11815</name>
</gene>
<dbReference type="SUPFAM" id="SSF55315">
    <property type="entry name" value="L30e-like"/>
    <property type="match status" value="1"/>
</dbReference>
<keyword evidence="2" id="KW-0687">Ribonucleoprotein</keyword>
<dbReference type="Pfam" id="PF01248">
    <property type="entry name" value="Ribosomal_L7Ae"/>
    <property type="match status" value="1"/>
</dbReference>
<sequence length="108" mass="11757">MNDKLLSALSLCRKAGRLKMGGDVVREEIMKGGARLVLLASDAAERTVRQMRFACEEGKVPLRMIPRTMDELWATAGKRYGVFAVCDGGFAKMIAGLLPPEGAETVEQ</sequence>
<dbReference type="InterPro" id="IPR029064">
    <property type="entry name" value="Ribosomal_eL30-like_sf"/>
</dbReference>
<dbReference type="GO" id="GO:0005840">
    <property type="term" value="C:ribosome"/>
    <property type="evidence" value="ECO:0007669"/>
    <property type="project" value="UniProtKB-KW"/>
</dbReference>
<dbReference type="RefSeq" id="WP_121587425.1">
    <property type="nucleotide sequence ID" value="NZ_RCHT01000031.1"/>
</dbReference>
<keyword evidence="3" id="KW-1185">Reference proteome</keyword>
<evidence type="ECO:0000313" key="2">
    <source>
        <dbReference type="EMBL" id="RLL08661.1"/>
    </source>
</evidence>
<reference evidence="2 3" key="1">
    <citation type="submission" date="2018-10" db="EMBL/GenBank/DDBJ databases">
        <title>Anaerotruncus faecis sp. nov., isolated from human feces.</title>
        <authorList>
            <person name="Wang Y.-J."/>
        </authorList>
    </citation>
    <scope>NUCLEOTIDE SEQUENCE [LARGE SCALE GENOMIC DNA]</scope>
    <source>
        <strain evidence="2 3">22A2-44</strain>
    </source>
</reference>
<proteinExistence type="predicted"/>
<accession>A0A498CMN7</accession>
<dbReference type="EMBL" id="RCHT01000031">
    <property type="protein sequence ID" value="RLL08661.1"/>
    <property type="molecule type" value="Genomic_DNA"/>
</dbReference>
<comment type="caution">
    <text evidence="2">The sequence shown here is derived from an EMBL/GenBank/DDBJ whole genome shotgun (WGS) entry which is preliminary data.</text>
</comment>
<dbReference type="Gene3D" id="3.30.1330.30">
    <property type="match status" value="1"/>
</dbReference>
<name>A0A498CMN7_9FIRM</name>
<feature type="domain" description="Ribosomal protein eL8/eL30/eS12/Gadd45" evidence="1">
    <location>
        <begin position="4"/>
        <end position="79"/>
    </location>
</feature>
<organism evidence="2 3">
    <name type="scientific">Anaerotruncus massiliensis</name>
    <name type="common">ex Liu et al. 2021</name>
    <dbReference type="NCBI Taxonomy" id="2321404"/>
    <lineage>
        <taxon>Bacteria</taxon>
        <taxon>Bacillati</taxon>
        <taxon>Bacillota</taxon>
        <taxon>Clostridia</taxon>
        <taxon>Eubacteriales</taxon>
        <taxon>Oscillospiraceae</taxon>
        <taxon>Anaerotruncus</taxon>
    </lineage>
</organism>
<dbReference type="AlphaFoldDB" id="A0A498CMN7"/>
<protein>
    <submittedName>
        <fullName evidence="2">50S ribosomal protein L7</fullName>
    </submittedName>
</protein>